<dbReference type="Proteomes" id="UP000578077">
    <property type="component" value="Unassembled WGS sequence"/>
</dbReference>
<reference evidence="2 3" key="1">
    <citation type="submission" date="2020-08" db="EMBL/GenBank/DDBJ databases">
        <title>Sequencing the genomes of 1000 actinobacteria strains.</title>
        <authorList>
            <person name="Klenk H.-P."/>
        </authorList>
    </citation>
    <scope>NUCLEOTIDE SEQUENCE [LARGE SCALE GENOMIC DNA]</scope>
    <source>
        <strain evidence="2 3">DSM 44593</strain>
    </source>
</reference>
<proteinExistence type="predicted"/>
<name>A0A841E7F9_9ACTN</name>
<feature type="region of interest" description="Disordered" evidence="1">
    <location>
        <begin position="205"/>
        <end position="296"/>
    </location>
</feature>
<comment type="caution">
    <text evidence="2">The sequence shown here is derived from an EMBL/GenBank/DDBJ whole genome shotgun (WGS) entry which is preliminary data.</text>
</comment>
<protein>
    <submittedName>
        <fullName evidence="2">Uncharacterized protein</fullName>
    </submittedName>
</protein>
<feature type="compositionally biased region" description="Gly residues" evidence="1">
    <location>
        <begin position="71"/>
        <end position="95"/>
    </location>
</feature>
<gene>
    <name evidence="2" type="ORF">HNR25_002697</name>
</gene>
<feature type="compositionally biased region" description="Polar residues" evidence="1">
    <location>
        <begin position="247"/>
        <end position="261"/>
    </location>
</feature>
<accession>A0A841E7F9</accession>
<sequence length="296" mass="30925">MRVTVIGYAGTICDRTVTCECGYPASGFAFSKNEYIKDKKNKRHIKGTVPPAPARGVRRPSWPAGATDGPGMRGAGVCRGPGGGPAAAGSAGTGGKPQRLARRFPYVCSEPHRGCAAPPVRRRCVAEHAGTGRSGRARLLPEADRRWCRALPQRTRTARAAGRRTSARHCRNTVGVSIACCGVREDPSLRTSSAALIVSRAPRALASDAEAGESVRGRLSGDPPVPHRDRRHPGGEGGRLIAGPVSEPSTGATSRPVSEPSSGRRAVLNRAVLPRLLHTPLNSGAGAREDAPGPTP</sequence>
<feature type="compositionally biased region" description="Basic and acidic residues" evidence="1">
    <location>
        <begin position="287"/>
        <end position="296"/>
    </location>
</feature>
<evidence type="ECO:0000313" key="3">
    <source>
        <dbReference type="Proteomes" id="UP000578077"/>
    </source>
</evidence>
<dbReference type="EMBL" id="JACHLY010000001">
    <property type="protein sequence ID" value="MBB5998946.1"/>
    <property type="molecule type" value="Genomic_DNA"/>
</dbReference>
<keyword evidence="3" id="KW-1185">Reference proteome</keyword>
<feature type="region of interest" description="Disordered" evidence="1">
    <location>
        <begin position="44"/>
        <end position="98"/>
    </location>
</feature>
<evidence type="ECO:0000313" key="2">
    <source>
        <dbReference type="EMBL" id="MBB5998946.1"/>
    </source>
</evidence>
<evidence type="ECO:0000256" key="1">
    <source>
        <dbReference type="SAM" id="MobiDB-lite"/>
    </source>
</evidence>
<dbReference type="AlphaFoldDB" id="A0A841E7F9"/>
<organism evidence="2 3">
    <name type="scientific">Streptomonospora salina</name>
    <dbReference type="NCBI Taxonomy" id="104205"/>
    <lineage>
        <taxon>Bacteria</taxon>
        <taxon>Bacillati</taxon>
        <taxon>Actinomycetota</taxon>
        <taxon>Actinomycetes</taxon>
        <taxon>Streptosporangiales</taxon>
        <taxon>Nocardiopsidaceae</taxon>
        <taxon>Streptomonospora</taxon>
    </lineage>
</organism>